<organism evidence="11 12">
    <name type="scientific">Magnetospirillum aberrantis SpK</name>
    <dbReference type="NCBI Taxonomy" id="908842"/>
    <lineage>
        <taxon>Bacteria</taxon>
        <taxon>Pseudomonadati</taxon>
        <taxon>Pseudomonadota</taxon>
        <taxon>Alphaproteobacteria</taxon>
        <taxon>Rhodospirillales</taxon>
        <taxon>Rhodospirillaceae</taxon>
        <taxon>Magnetospirillum</taxon>
    </lineage>
</organism>
<evidence type="ECO:0000256" key="1">
    <source>
        <dbReference type="ARBA" id="ARBA00004429"/>
    </source>
</evidence>
<feature type="transmembrane region" description="Helical" evidence="7">
    <location>
        <begin position="180"/>
        <end position="203"/>
    </location>
</feature>
<accession>A0A7C9QS04</accession>
<keyword evidence="3 5" id="KW-0807">Transducer</keyword>
<evidence type="ECO:0000259" key="10">
    <source>
        <dbReference type="PROSITE" id="PS50885"/>
    </source>
</evidence>
<evidence type="ECO:0000256" key="4">
    <source>
        <dbReference type="ARBA" id="ARBA00029447"/>
    </source>
</evidence>
<dbReference type="Proteomes" id="UP000480684">
    <property type="component" value="Unassembled WGS sequence"/>
</dbReference>
<feature type="domain" description="Methyl-accepting transducer" evidence="8">
    <location>
        <begin position="291"/>
        <end position="534"/>
    </location>
</feature>
<protein>
    <submittedName>
        <fullName evidence="11">Methyl-accepting chemotaxis protein</fullName>
    </submittedName>
</protein>
<keyword evidence="6" id="KW-0175">Coiled coil</keyword>
<evidence type="ECO:0000259" key="9">
    <source>
        <dbReference type="PROSITE" id="PS50192"/>
    </source>
</evidence>
<proteinExistence type="inferred from homology"/>
<dbReference type="SMART" id="SM00304">
    <property type="entry name" value="HAMP"/>
    <property type="match status" value="1"/>
</dbReference>
<dbReference type="PROSITE" id="PS50192">
    <property type="entry name" value="T_SNARE"/>
    <property type="match status" value="1"/>
</dbReference>
<comment type="similarity">
    <text evidence="4">Belongs to the methyl-accepting chemotaxis (MCP) protein family.</text>
</comment>
<evidence type="ECO:0000313" key="12">
    <source>
        <dbReference type="Proteomes" id="UP000480684"/>
    </source>
</evidence>
<dbReference type="SMART" id="SM00283">
    <property type="entry name" value="MA"/>
    <property type="match status" value="1"/>
</dbReference>
<evidence type="ECO:0000313" key="11">
    <source>
        <dbReference type="EMBL" id="NFV79024.1"/>
    </source>
</evidence>
<dbReference type="PANTHER" id="PTHR32089:SF112">
    <property type="entry name" value="LYSOZYME-LIKE PROTEIN-RELATED"/>
    <property type="match status" value="1"/>
</dbReference>
<evidence type="ECO:0000256" key="3">
    <source>
        <dbReference type="ARBA" id="ARBA00023224"/>
    </source>
</evidence>
<dbReference type="PANTHER" id="PTHR32089">
    <property type="entry name" value="METHYL-ACCEPTING CHEMOTAXIS PROTEIN MCPB"/>
    <property type="match status" value="1"/>
</dbReference>
<dbReference type="Gene3D" id="6.10.340.10">
    <property type="match status" value="1"/>
</dbReference>
<evidence type="ECO:0000259" key="8">
    <source>
        <dbReference type="PROSITE" id="PS50111"/>
    </source>
</evidence>
<feature type="coiled-coil region" evidence="6">
    <location>
        <begin position="523"/>
        <end position="550"/>
    </location>
</feature>
<evidence type="ECO:0000256" key="5">
    <source>
        <dbReference type="PROSITE-ProRule" id="PRU00284"/>
    </source>
</evidence>
<dbReference type="InterPro" id="IPR000727">
    <property type="entry name" value="T_SNARE_dom"/>
</dbReference>
<keyword evidence="2" id="KW-0997">Cell inner membrane</keyword>
<keyword evidence="7" id="KW-1133">Transmembrane helix</keyword>
<keyword evidence="2" id="KW-1003">Cell membrane</keyword>
<keyword evidence="7" id="KW-0472">Membrane</keyword>
<feature type="domain" description="HAMP" evidence="10">
    <location>
        <begin position="205"/>
        <end position="258"/>
    </location>
</feature>
<evidence type="ECO:0000256" key="2">
    <source>
        <dbReference type="ARBA" id="ARBA00022519"/>
    </source>
</evidence>
<sequence length="554" mass="59027">MIIIGVGVIALVASVVVVIARFERAEMERQLQQLSINEMTSLHALILNVMAKRPEDGDNIGIQVFNNWFGSRNVHYPGKVWSAWGPKVATYMAETEPGTPAKPPQDDLDREAIEGKQAVGRFVDGTYRYAYPIVLGVTDGADQEVCFACHGGMGMEKGDVIAVLSSSLTTTEAEAKLKKILTFLIVGGVIATILAVLGVRWILTSVITAPIGDMTKRMNSLAKGDVAIDIPDLDRRDEVGDIARAVQVFKENTKAKQAMETEAAREAEAREARMQRLEGLIGNFDRAVASVLETVSASAQAMTQTARRMVDFADAANERARTAAATANDANANVRMVAEAAEVLSKSITEIAEQVAMSNQVAASCTREADGVNTRVTGLAGSADKIGEIIELITGIAEQTNLLALNATVEAARAGDAGKGFAVVASEVKNLARQTVHATEDISAQVSTIQKETHSTVSAIKGIGSTISSMDGITTTIASAIEEQGAATQEIARNIDHAATGTNQVYENITEVSRSMHETDQAARDVLSSVEQLQTQAATLRQEVATFLNAIREA</sequence>
<feature type="transmembrane region" description="Helical" evidence="7">
    <location>
        <begin position="6"/>
        <end position="22"/>
    </location>
</feature>
<comment type="caution">
    <text evidence="11">The sequence shown here is derived from an EMBL/GenBank/DDBJ whole genome shotgun (WGS) entry which is preliminary data.</text>
</comment>
<dbReference type="PROSITE" id="PS50111">
    <property type="entry name" value="CHEMOTAXIS_TRANSDUC_2"/>
    <property type="match status" value="1"/>
</dbReference>
<comment type="subcellular location">
    <subcellularLocation>
        <location evidence="1">Cell inner membrane</location>
        <topology evidence="1">Multi-pass membrane protein</topology>
    </subcellularLocation>
</comment>
<dbReference type="Pfam" id="PF00015">
    <property type="entry name" value="MCPsignal"/>
    <property type="match status" value="1"/>
</dbReference>
<gene>
    <name evidence="11" type="ORF">G4223_02700</name>
</gene>
<dbReference type="InterPro" id="IPR003660">
    <property type="entry name" value="HAMP_dom"/>
</dbReference>
<evidence type="ECO:0000256" key="7">
    <source>
        <dbReference type="SAM" id="Phobius"/>
    </source>
</evidence>
<evidence type="ECO:0000256" key="6">
    <source>
        <dbReference type="SAM" id="Coils"/>
    </source>
</evidence>
<dbReference type="Gene3D" id="1.10.287.950">
    <property type="entry name" value="Methyl-accepting chemotaxis protein"/>
    <property type="match status" value="1"/>
</dbReference>
<name>A0A7C9QS04_9PROT</name>
<reference evidence="11 12" key="1">
    <citation type="submission" date="2020-02" db="EMBL/GenBank/DDBJ databases">
        <authorList>
            <person name="Dziuba M."/>
            <person name="Kuznetsov B."/>
            <person name="Mardanov A."/>
            <person name="Ravin N."/>
            <person name="Grouzdev D."/>
        </authorList>
    </citation>
    <scope>NUCLEOTIDE SEQUENCE [LARGE SCALE GENOMIC DNA]</scope>
    <source>
        <strain evidence="11 12">SpK</strain>
    </source>
</reference>
<dbReference type="AlphaFoldDB" id="A0A7C9QS04"/>
<keyword evidence="7" id="KW-0812">Transmembrane</keyword>
<dbReference type="InterPro" id="IPR004089">
    <property type="entry name" value="MCPsignal_dom"/>
</dbReference>
<dbReference type="SUPFAM" id="SSF58104">
    <property type="entry name" value="Methyl-accepting chemotaxis protein (MCP) signaling domain"/>
    <property type="match status" value="1"/>
</dbReference>
<dbReference type="GO" id="GO:0007165">
    <property type="term" value="P:signal transduction"/>
    <property type="evidence" value="ECO:0007669"/>
    <property type="project" value="UniProtKB-KW"/>
</dbReference>
<dbReference type="Pfam" id="PF00672">
    <property type="entry name" value="HAMP"/>
    <property type="match status" value="1"/>
</dbReference>
<dbReference type="GO" id="GO:0005886">
    <property type="term" value="C:plasma membrane"/>
    <property type="evidence" value="ECO:0007669"/>
    <property type="project" value="UniProtKB-SubCell"/>
</dbReference>
<dbReference type="PROSITE" id="PS50885">
    <property type="entry name" value="HAMP"/>
    <property type="match status" value="1"/>
</dbReference>
<feature type="domain" description="T-SNARE coiled-coil homology" evidence="9">
    <location>
        <begin position="450"/>
        <end position="512"/>
    </location>
</feature>
<dbReference type="CDD" id="cd06225">
    <property type="entry name" value="HAMP"/>
    <property type="match status" value="1"/>
</dbReference>
<keyword evidence="12" id="KW-1185">Reference proteome</keyword>
<dbReference type="EMBL" id="JAAIYP010000009">
    <property type="protein sequence ID" value="NFV79024.1"/>
    <property type="molecule type" value="Genomic_DNA"/>
</dbReference>